<dbReference type="InterPro" id="IPR054028">
    <property type="entry name" value="TarS/TarP_linker"/>
</dbReference>
<feature type="domain" description="Glycosyltransferase 2-like" evidence="1">
    <location>
        <begin position="7"/>
        <end position="136"/>
    </location>
</feature>
<sequence length="654" mass="71906">MTKPLVSVITPVYNCRDTVATALESAFTQSLPPERIEVIAVDDGSTDGSAELLDELALAHEQLTVLHQANSGGAGAPRNRGLDVATGEFVFFLDADDRLGPEALERMTAMARRNDTDIVLGKQIGVGGRKVPRVFDETVERTHVLEPGSTLFGRMSMAALQLFRRSLIEDAGLRFTEGVLAHEDQLFTAGAYLRARAISILADYDCYYWSAREDGTSSTQTGGAGAADVYAIISEAMEQAARFAEPGPVRDQLHRRYFNLEVFGRLLRLYPDAPEDERKITYTSCRELLELWLTPELMRDLVPLCRVLAHCVLHNLADEVDTLARFHRDNGSPRLHLEEGRSFQKYPFFRDAAVGVPDDCYEIEAPPTVQHNLAPPAWQDETLLISGTVVVLKTDEGTPDVHLIVENGEGVQHRIPCERDPSERTDEGMTTTYTAELRPISEGWPDGHWTVRVEVAIAGHERTIPVVKPKDMRVPFVIVTRPTDGARLIRALPVRGRGALVLALGGDLDAADLPEADASLTPQNRLRVRIGAPAVLGSGPAPAMNLVLRHPRDGGADIRAALEPADPAHLQADLSLVRARPGRWKAHFELEGVGEPIRVRLPKATGSLGPATVSRVPPRRVSVRLDEKWLTVSVTDPLRRRLRGLWPGRSKKSG</sequence>
<dbReference type="PANTHER" id="PTHR43685">
    <property type="entry name" value="GLYCOSYLTRANSFERASE"/>
    <property type="match status" value="1"/>
</dbReference>
<gene>
    <name evidence="3" type="ORF">D0T12_05370</name>
</gene>
<dbReference type="InterPro" id="IPR029044">
    <property type="entry name" value="Nucleotide-diphossugar_trans"/>
</dbReference>
<dbReference type="OrthoDB" id="2676521at2"/>
<evidence type="ECO:0000259" key="1">
    <source>
        <dbReference type="Pfam" id="PF00535"/>
    </source>
</evidence>
<dbReference type="InterPro" id="IPR050834">
    <property type="entry name" value="Glycosyltransf_2"/>
</dbReference>
<keyword evidence="3" id="KW-0808">Transferase</keyword>
<evidence type="ECO:0000313" key="3">
    <source>
        <dbReference type="EMBL" id="RFS86061.1"/>
    </source>
</evidence>
<dbReference type="Gene3D" id="3.90.550.10">
    <property type="entry name" value="Spore Coat Polysaccharide Biosynthesis Protein SpsA, Chain A"/>
    <property type="match status" value="1"/>
</dbReference>
<dbReference type="InterPro" id="IPR001173">
    <property type="entry name" value="Glyco_trans_2-like"/>
</dbReference>
<dbReference type="CDD" id="cd00761">
    <property type="entry name" value="Glyco_tranf_GTA_type"/>
    <property type="match status" value="1"/>
</dbReference>
<keyword evidence="4" id="KW-1185">Reference proteome</keyword>
<feature type="domain" description="TarS/TarP linker" evidence="2">
    <location>
        <begin position="228"/>
        <end position="324"/>
    </location>
</feature>
<name>A0A372GL06_9ACTN</name>
<comment type="caution">
    <text evidence="3">The sequence shown here is derived from an EMBL/GenBank/DDBJ whole genome shotgun (WGS) entry which is preliminary data.</text>
</comment>
<accession>A0A372GL06</accession>
<evidence type="ECO:0000313" key="4">
    <source>
        <dbReference type="Proteomes" id="UP000262882"/>
    </source>
</evidence>
<evidence type="ECO:0000259" key="2">
    <source>
        <dbReference type="Pfam" id="PF22181"/>
    </source>
</evidence>
<dbReference type="GO" id="GO:0016740">
    <property type="term" value="F:transferase activity"/>
    <property type="evidence" value="ECO:0007669"/>
    <property type="project" value="UniProtKB-KW"/>
</dbReference>
<proteinExistence type="predicted"/>
<dbReference type="AlphaFoldDB" id="A0A372GL06"/>
<reference evidence="3 4" key="1">
    <citation type="submission" date="2018-08" db="EMBL/GenBank/DDBJ databases">
        <title>Actinomadura spongicola sp. nov., isolated from marine sponge Leucetta chagosensis.</title>
        <authorList>
            <person name="Li L."/>
            <person name="Lin H.W."/>
        </authorList>
    </citation>
    <scope>NUCLEOTIDE SEQUENCE [LARGE SCALE GENOMIC DNA]</scope>
    <source>
        <strain evidence="3 4">LHW52907</strain>
    </source>
</reference>
<dbReference type="EMBL" id="QVNQ01000002">
    <property type="protein sequence ID" value="RFS86061.1"/>
    <property type="molecule type" value="Genomic_DNA"/>
</dbReference>
<dbReference type="RefSeq" id="WP_117398191.1">
    <property type="nucleotide sequence ID" value="NZ_QVNQ01000002.1"/>
</dbReference>
<dbReference type="Proteomes" id="UP000262882">
    <property type="component" value="Unassembled WGS sequence"/>
</dbReference>
<dbReference type="Pfam" id="PF00535">
    <property type="entry name" value="Glycos_transf_2"/>
    <property type="match status" value="1"/>
</dbReference>
<organism evidence="3 4">
    <name type="scientific">Actinomadura spongiicola</name>
    <dbReference type="NCBI Taxonomy" id="2303421"/>
    <lineage>
        <taxon>Bacteria</taxon>
        <taxon>Bacillati</taxon>
        <taxon>Actinomycetota</taxon>
        <taxon>Actinomycetes</taxon>
        <taxon>Streptosporangiales</taxon>
        <taxon>Thermomonosporaceae</taxon>
        <taxon>Actinomadura</taxon>
    </lineage>
</organism>
<protein>
    <submittedName>
        <fullName evidence="3">Glycosyltransferase</fullName>
    </submittedName>
</protein>
<dbReference type="Pfam" id="PF22181">
    <property type="entry name" value="TarS_linker"/>
    <property type="match status" value="1"/>
</dbReference>
<dbReference type="SUPFAM" id="SSF53448">
    <property type="entry name" value="Nucleotide-diphospho-sugar transferases"/>
    <property type="match status" value="1"/>
</dbReference>
<dbReference type="PANTHER" id="PTHR43685:SF11">
    <property type="entry name" value="GLYCOSYLTRANSFERASE TAGX-RELATED"/>
    <property type="match status" value="1"/>
</dbReference>